<reference evidence="1" key="1">
    <citation type="submission" date="2023-04" db="EMBL/GenBank/DDBJ databases">
        <authorList>
            <consortium name="ELIXIR-Norway"/>
        </authorList>
    </citation>
    <scope>NUCLEOTIDE SEQUENCE [LARGE SCALE GENOMIC DNA]</scope>
</reference>
<protein>
    <submittedName>
        <fullName evidence="1">Uncharacterized protein</fullName>
    </submittedName>
</protein>
<keyword evidence="2" id="KW-1185">Reference proteome</keyword>
<dbReference type="Proteomes" id="UP001176941">
    <property type="component" value="Chromosome 21"/>
</dbReference>
<name>A0ABN8YP01_RANTA</name>
<evidence type="ECO:0000313" key="1">
    <source>
        <dbReference type="EMBL" id="CAI9163305.1"/>
    </source>
</evidence>
<organism evidence="1 2">
    <name type="scientific">Rangifer tarandus platyrhynchus</name>
    <name type="common">Svalbard reindeer</name>
    <dbReference type="NCBI Taxonomy" id="3082113"/>
    <lineage>
        <taxon>Eukaryota</taxon>
        <taxon>Metazoa</taxon>
        <taxon>Chordata</taxon>
        <taxon>Craniata</taxon>
        <taxon>Vertebrata</taxon>
        <taxon>Euteleostomi</taxon>
        <taxon>Mammalia</taxon>
        <taxon>Eutheria</taxon>
        <taxon>Laurasiatheria</taxon>
        <taxon>Artiodactyla</taxon>
        <taxon>Ruminantia</taxon>
        <taxon>Pecora</taxon>
        <taxon>Cervidae</taxon>
        <taxon>Odocoileinae</taxon>
        <taxon>Rangifer</taxon>
    </lineage>
</organism>
<accession>A0ABN8YP01</accession>
<dbReference type="EMBL" id="OX459957">
    <property type="protein sequence ID" value="CAI9163305.1"/>
    <property type="molecule type" value="Genomic_DNA"/>
</dbReference>
<proteinExistence type="predicted"/>
<gene>
    <name evidence="1" type="ORF">MRATA1EN1_LOCUS12267</name>
</gene>
<evidence type="ECO:0000313" key="2">
    <source>
        <dbReference type="Proteomes" id="UP001176941"/>
    </source>
</evidence>
<sequence>MCQVMDQALVMQKGSRQVAAPVGARGREERLAGGQANITVQFDMCYDGEWTFYRGSPGEEVPVSVWGSQARLFGGGRLSYDLKMTRSFLDSQGRENITGQ</sequence>